<dbReference type="AlphaFoldDB" id="A0A6I4U7X7"/>
<comment type="pathway">
    <text evidence="3 9">Amino-acid biosynthesis; L-histidine biosynthesis; L-histidine from 5-phospho-alpha-D-ribose 1-diphosphate: step 4/9.</text>
</comment>
<dbReference type="PANTHER" id="PTHR43090">
    <property type="entry name" value="1-(5-PHOSPHORIBOSYL)-5-[(5-PHOSPHORIBOSYLAMINO)METHYLIDENEAMINO] IMIDAZOLE-4-CARBOXAMIDE ISOMERASE"/>
    <property type="match status" value="1"/>
</dbReference>
<feature type="active site" description="Proton acceptor" evidence="9">
    <location>
        <position position="8"/>
    </location>
</feature>
<dbReference type="UniPathway" id="UPA00031">
    <property type="reaction ID" value="UER00009"/>
</dbReference>
<dbReference type="Proteomes" id="UP000429229">
    <property type="component" value="Unassembled WGS sequence"/>
</dbReference>
<proteinExistence type="inferred from homology"/>
<keyword evidence="7 9" id="KW-0368">Histidine biosynthesis</keyword>
<dbReference type="InterPro" id="IPR044524">
    <property type="entry name" value="Isoase_HisA-like"/>
</dbReference>
<evidence type="ECO:0000313" key="11">
    <source>
        <dbReference type="EMBL" id="MXP10552.1"/>
    </source>
</evidence>
<keyword evidence="5 9" id="KW-0963">Cytoplasm</keyword>
<comment type="subcellular location">
    <subcellularLocation>
        <location evidence="2 9">Cytoplasm</location>
    </subcellularLocation>
</comment>
<name>A0A6I4U7X7_9SPHN</name>
<evidence type="ECO:0000313" key="12">
    <source>
        <dbReference type="Proteomes" id="UP000429229"/>
    </source>
</evidence>
<sequence>MILYPAMDLMDGAPVRLEQGDFDARTDYGADPAATLAGFAEAGAQWAHVVDLDGARAKEPRQHVLIRTLAKDAALKLQVAGGFRSIEDVRAMLDAGAARVVIGSLAIREPRSVNRMLDLFGPDEIALALDVKLIDGEPIVVTAGWTETSGVTLWDAAARFPAGRHLLLTDVGRDGMLQGPNFELLAEAGKRLPSWKIQASGGVATLDDLRALATDGAVVGKALWEGRFGLSEALDACA</sequence>
<evidence type="ECO:0000256" key="3">
    <source>
        <dbReference type="ARBA" id="ARBA00005133"/>
    </source>
</evidence>
<dbReference type="Pfam" id="PF00977">
    <property type="entry name" value="His_biosynth"/>
    <property type="match status" value="1"/>
</dbReference>
<dbReference type="CDD" id="cd04732">
    <property type="entry name" value="HisA"/>
    <property type="match status" value="1"/>
</dbReference>
<protein>
    <recommendedName>
        <fullName evidence="9">1-(5-phosphoribosyl)-5-[(5-phosphoribosylamino)methylideneamino] imidazole-4-carboxamide isomerase</fullName>
        <ecNumber evidence="9">5.3.1.16</ecNumber>
    </recommendedName>
    <alternativeName>
        <fullName evidence="9">Phosphoribosylformimino-5-aminoimidazole carboxamide ribotide isomerase</fullName>
    </alternativeName>
</protein>
<gene>
    <name evidence="9" type="primary">hisA</name>
    <name evidence="11" type="ORF">GRI68_10220</name>
</gene>
<dbReference type="InterPro" id="IPR013785">
    <property type="entry name" value="Aldolase_TIM"/>
</dbReference>
<dbReference type="Gene3D" id="3.20.20.70">
    <property type="entry name" value="Aldolase class I"/>
    <property type="match status" value="1"/>
</dbReference>
<reference evidence="11 12" key="1">
    <citation type="submission" date="2019-12" db="EMBL/GenBank/DDBJ databases">
        <title>Genomic-based taxomic classification of the family Erythrobacteraceae.</title>
        <authorList>
            <person name="Xu L."/>
        </authorList>
    </citation>
    <scope>NUCLEOTIDE SEQUENCE [LARGE SCALE GENOMIC DNA]</scope>
    <source>
        <strain evidence="11 12">LMG 29519</strain>
    </source>
</reference>
<comment type="similarity">
    <text evidence="4 9 10">Belongs to the HisA/HisF family.</text>
</comment>
<keyword evidence="12" id="KW-1185">Reference proteome</keyword>
<evidence type="ECO:0000256" key="2">
    <source>
        <dbReference type="ARBA" id="ARBA00004496"/>
    </source>
</evidence>
<dbReference type="RefSeq" id="WP_160617142.1">
    <property type="nucleotide sequence ID" value="NZ_WTYR01000001.1"/>
</dbReference>
<evidence type="ECO:0000256" key="1">
    <source>
        <dbReference type="ARBA" id="ARBA00000901"/>
    </source>
</evidence>
<dbReference type="OrthoDB" id="9807749at2"/>
<dbReference type="InterPro" id="IPR011060">
    <property type="entry name" value="RibuloseP-bd_barrel"/>
</dbReference>
<dbReference type="GO" id="GO:0003949">
    <property type="term" value="F:1-(5-phosphoribosyl)-5-[(5-phosphoribosylamino)methylideneamino]imidazole-4-carboxamide isomerase activity"/>
    <property type="evidence" value="ECO:0007669"/>
    <property type="project" value="UniProtKB-UniRule"/>
</dbReference>
<evidence type="ECO:0000256" key="6">
    <source>
        <dbReference type="ARBA" id="ARBA00022605"/>
    </source>
</evidence>
<dbReference type="EMBL" id="WTYR01000001">
    <property type="protein sequence ID" value="MXP10552.1"/>
    <property type="molecule type" value="Genomic_DNA"/>
</dbReference>
<comment type="catalytic activity">
    <reaction evidence="1 9">
        <text>1-(5-phospho-beta-D-ribosyl)-5-[(5-phospho-beta-D-ribosylamino)methylideneamino]imidazole-4-carboxamide = 5-[(5-phospho-1-deoxy-D-ribulos-1-ylimino)methylamino]-1-(5-phospho-beta-D-ribosyl)imidazole-4-carboxamide</text>
        <dbReference type="Rhea" id="RHEA:15469"/>
        <dbReference type="ChEBI" id="CHEBI:58435"/>
        <dbReference type="ChEBI" id="CHEBI:58525"/>
        <dbReference type="EC" id="5.3.1.16"/>
    </reaction>
</comment>
<dbReference type="GO" id="GO:0000162">
    <property type="term" value="P:L-tryptophan biosynthetic process"/>
    <property type="evidence" value="ECO:0007669"/>
    <property type="project" value="TreeGrafter"/>
</dbReference>
<dbReference type="SUPFAM" id="SSF51366">
    <property type="entry name" value="Ribulose-phoshate binding barrel"/>
    <property type="match status" value="1"/>
</dbReference>
<dbReference type="InterPro" id="IPR006062">
    <property type="entry name" value="His_biosynth"/>
</dbReference>
<dbReference type="FunFam" id="3.20.20.70:FF:000009">
    <property type="entry name" value="1-(5-phosphoribosyl)-5-[(5-phosphoribosylamino)methylideneamino] imidazole-4-carboxamide isomerase"/>
    <property type="match status" value="1"/>
</dbReference>
<comment type="caution">
    <text evidence="11">The sequence shown here is derived from an EMBL/GenBank/DDBJ whole genome shotgun (WGS) entry which is preliminary data.</text>
</comment>
<dbReference type="PANTHER" id="PTHR43090:SF2">
    <property type="entry name" value="1-(5-PHOSPHORIBOSYL)-5-[(5-PHOSPHORIBOSYLAMINO)METHYLIDENEAMINO] IMIDAZOLE-4-CARBOXAMIDE ISOMERASE"/>
    <property type="match status" value="1"/>
</dbReference>
<feature type="active site" description="Proton donor" evidence="9">
    <location>
        <position position="130"/>
    </location>
</feature>
<evidence type="ECO:0000256" key="10">
    <source>
        <dbReference type="RuleBase" id="RU003657"/>
    </source>
</evidence>
<accession>A0A6I4U7X7</accession>
<evidence type="ECO:0000256" key="9">
    <source>
        <dbReference type="HAMAP-Rule" id="MF_01014"/>
    </source>
</evidence>
<evidence type="ECO:0000256" key="8">
    <source>
        <dbReference type="ARBA" id="ARBA00023235"/>
    </source>
</evidence>
<dbReference type="HAMAP" id="MF_01014">
    <property type="entry name" value="HisA"/>
    <property type="match status" value="1"/>
</dbReference>
<keyword evidence="6 9" id="KW-0028">Amino-acid biosynthesis</keyword>
<keyword evidence="8 9" id="KW-0413">Isomerase</keyword>
<organism evidence="11 12">
    <name type="scientific">Alteriqipengyuania halimionae</name>
    <dbReference type="NCBI Taxonomy" id="1926630"/>
    <lineage>
        <taxon>Bacteria</taxon>
        <taxon>Pseudomonadati</taxon>
        <taxon>Pseudomonadota</taxon>
        <taxon>Alphaproteobacteria</taxon>
        <taxon>Sphingomonadales</taxon>
        <taxon>Erythrobacteraceae</taxon>
        <taxon>Alteriqipengyuania</taxon>
    </lineage>
</organism>
<dbReference type="GO" id="GO:0005737">
    <property type="term" value="C:cytoplasm"/>
    <property type="evidence" value="ECO:0007669"/>
    <property type="project" value="UniProtKB-SubCell"/>
</dbReference>
<evidence type="ECO:0000256" key="7">
    <source>
        <dbReference type="ARBA" id="ARBA00023102"/>
    </source>
</evidence>
<evidence type="ECO:0000256" key="5">
    <source>
        <dbReference type="ARBA" id="ARBA00022490"/>
    </source>
</evidence>
<evidence type="ECO:0000256" key="4">
    <source>
        <dbReference type="ARBA" id="ARBA00009667"/>
    </source>
</evidence>
<dbReference type="EC" id="5.3.1.16" evidence="9"/>
<dbReference type="InterPro" id="IPR023016">
    <property type="entry name" value="HisA/PriA"/>
</dbReference>
<dbReference type="GO" id="GO:0000105">
    <property type="term" value="P:L-histidine biosynthetic process"/>
    <property type="evidence" value="ECO:0007669"/>
    <property type="project" value="UniProtKB-UniRule"/>
</dbReference>